<comment type="subcellular location">
    <subcellularLocation>
        <location evidence="1">Cell membrane</location>
        <topology evidence="1">Multi-pass membrane protein</topology>
    </subcellularLocation>
</comment>
<name>A0A2S8GCI3_9BACT</name>
<dbReference type="GO" id="GO:0005886">
    <property type="term" value="C:plasma membrane"/>
    <property type="evidence" value="ECO:0007669"/>
    <property type="project" value="UniProtKB-SubCell"/>
</dbReference>
<evidence type="ECO:0000256" key="2">
    <source>
        <dbReference type="ARBA" id="ARBA00008806"/>
    </source>
</evidence>
<evidence type="ECO:0000256" key="4">
    <source>
        <dbReference type="ARBA" id="ARBA00022692"/>
    </source>
</evidence>
<proteinExistence type="inferred from homology"/>
<dbReference type="Proteomes" id="UP000240009">
    <property type="component" value="Unassembled WGS sequence"/>
</dbReference>
<dbReference type="PROSITE" id="PS51257">
    <property type="entry name" value="PROKAR_LIPOPROTEIN"/>
    <property type="match status" value="1"/>
</dbReference>
<dbReference type="PANTHER" id="PTHR37937:SF1">
    <property type="entry name" value="CONJUGATIVE TRANSFER: DNA TRANSPORT"/>
    <property type="match status" value="1"/>
</dbReference>
<sequence length="675" mass="75470">MKSLLRHYGFRRIAAHLIGLVVGCGSFVLLEYLPSDDRWWTHPEMIVVDGLQDGMMRVVLVAWLYIFVRPWMAKRGWFGQTVNLVVLVALPYFIWGLIECAHAAMIAVELSWSSLEAVAIELLQKLAVPMVVIWIPQIWLEICEQLKATPFLRRWFQAHRGHIASWILAVHFRQFIRPLPSNPDAYAGQLGKGIFVGRTLFEDDGIGGQEVFIYDNAHSVVCAATGGGKHITHEAHLASLHQGSGIFISPKPSLADLTLGRRVDPRIFLEGRFAEHERGINPAGISQCRYHIPNSRAFVLGSNQSVYPACRYGFLNDIDFTKDSAWSRLMALARGSFPDRPKNCSTDPWFVLTARTLFASVCGYVCLTDPNPAHRTLPWIAERTLGIDPKTGIASPKYFESLLKQILQCNGMNGLLQTGASNIYNLGEKAFGSIFSETANGLSWMLDSTWRKQLSGSDFSFHWVGEEESPVTVYIIPRQGRAAFQEDIPWLRTISEMSLEILANKEPVPKTPTLFVGDEYRQWGEDISAVKYGFVILRSSNVKLVLYVQSHSQLIEMFGEHGAAEIESSSTMTYFAVNDILTAERISRRLGKHSFDNGRGGIQATDVLTPAEVSNQLRLTSPLAFTFPAGAAPMRLERVAFKPLRLNDGGRYNALPLDGHFDDGLTRESFYGTIS</sequence>
<evidence type="ECO:0000256" key="7">
    <source>
        <dbReference type="SAM" id="Phobius"/>
    </source>
</evidence>
<dbReference type="SUPFAM" id="SSF52540">
    <property type="entry name" value="P-loop containing nucleoside triphosphate hydrolases"/>
    <property type="match status" value="1"/>
</dbReference>
<evidence type="ECO:0000313" key="8">
    <source>
        <dbReference type="EMBL" id="PQO41794.1"/>
    </source>
</evidence>
<feature type="transmembrane region" description="Helical" evidence="7">
    <location>
        <begin position="84"/>
        <end position="108"/>
    </location>
</feature>
<accession>A0A2S8GCI3</accession>
<dbReference type="Gene3D" id="3.40.50.300">
    <property type="entry name" value="P-loop containing nucleotide triphosphate hydrolases"/>
    <property type="match status" value="1"/>
</dbReference>
<evidence type="ECO:0000313" key="9">
    <source>
        <dbReference type="Proteomes" id="UP000240009"/>
    </source>
</evidence>
<evidence type="ECO:0008006" key="10">
    <source>
        <dbReference type="Google" id="ProtNLM"/>
    </source>
</evidence>
<feature type="transmembrane region" description="Helical" evidence="7">
    <location>
        <begin position="54"/>
        <end position="72"/>
    </location>
</feature>
<gene>
    <name evidence="8" type="ORF">C5Y96_00015</name>
</gene>
<dbReference type="EMBL" id="PUIA01000001">
    <property type="protein sequence ID" value="PQO41794.1"/>
    <property type="molecule type" value="Genomic_DNA"/>
</dbReference>
<organism evidence="8 9">
    <name type="scientific">Blastopirellula marina</name>
    <dbReference type="NCBI Taxonomy" id="124"/>
    <lineage>
        <taxon>Bacteria</taxon>
        <taxon>Pseudomonadati</taxon>
        <taxon>Planctomycetota</taxon>
        <taxon>Planctomycetia</taxon>
        <taxon>Pirellulales</taxon>
        <taxon>Pirellulaceae</taxon>
        <taxon>Blastopirellula</taxon>
    </lineage>
</organism>
<dbReference type="InterPro" id="IPR003688">
    <property type="entry name" value="TraG/VirD4"/>
</dbReference>
<keyword evidence="6 7" id="KW-0472">Membrane</keyword>
<evidence type="ECO:0000256" key="1">
    <source>
        <dbReference type="ARBA" id="ARBA00004651"/>
    </source>
</evidence>
<reference evidence="8 9" key="1">
    <citation type="submission" date="2018-02" db="EMBL/GenBank/DDBJ databases">
        <title>Comparative genomes isolates from brazilian mangrove.</title>
        <authorList>
            <person name="Araujo J.E."/>
            <person name="Taketani R.G."/>
            <person name="Silva M.C.P."/>
            <person name="Loureco M.V."/>
            <person name="Andreote F.D."/>
        </authorList>
    </citation>
    <scope>NUCLEOTIDE SEQUENCE [LARGE SCALE GENOMIC DNA]</scope>
    <source>
        <strain evidence="8 9">HEX-2 MGV</strain>
    </source>
</reference>
<dbReference type="AlphaFoldDB" id="A0A2S8GCI3"/>
<evidence type="ECO:0000256" key="6">
    <source>
        <dbReference type="ARBA" id="ARBA00023136"/>
    </source>
</evidence>
<dbReference type="RefSeq" id="WP_105349501.1">
    <property type="nucleotide sequence ID" value="NZ_PUIA01000001.1"/>
</dbReference>
<keyword evidence="5 7" id="KW-1133">Transmembrane helix</keyword>
<dbReference type="InterPro" id="IPR027417">
    <property type="entry name" value="P-loop_NTPase"/>
</dbReference>
<dbReference type="Pfam" id="PF02534">
    <property type="entry name" value="T4SS-DNA_transf"/>
    <property type="match status" value="1"/>
</dbReference>
<protein>
    <recommendedName>
        <fullName evidence="10">TraD/TraG TraM recognition site domain-containing protein</fullName>
    </recommendedName>
</protein>
<keyword evidence="3" id="KW-1003">Cell membrane</keyword>
<dbReference type="OrthoDB" id="236898at2"/>
<evidence type="ECO:0000256" key="3">
    <source>
        <dbReference type="ARBA" id="ARBA00022475"/>
    </source>
</evidence>
<comment type="similarity">
    <text evidence="2">Belongs to the VirD4/TraG family.</text>
</comment>
<feature type="transmembrane region" description="Helical" evidence="7">
    <location>
        <begin position="12"/>
        <end position="34"/>
    </location>
</feature>
<dbReference type="InterPro" id="IPR051539">
    <property type="entry name" value="T4SS-coupling_protein"/>
</dbReference>
<comment type="caution">
    <text evidence="8">The sequence shown here is derived from an EMBL/GenBank/DDBJ whole genome shotgun (WGS) entry which is preliminary data.</text>
</comment>
<dbReference type="PANTHER" id="PTHR37937">
    <property type="entry name" value="CONJUGATIVE TRANSFER: DNA TRANSPORT"/>
    <property type="match status" value="1"/>
</dbReference>
<keyword evidence="4 7" id="KW-0812">Transmembrane</keyword>
<evidence type="ECO:0000256" key="5">
    <source>
        <dbReference type="ARBA" id="ARBA00022989"/>
    </source>
</evidence>